<dbReference type="STRING" id="1886670.PTI45_01420"/>
<dbReference type="AlphaFoldDB" id="A0A1E3L733"/>
<name>A0A1E3L733_9BACL</name>
<reference evidence="1 2" key="1">
    <citation type="submission" date="2016-08" db="EMBL/GenBank/DDBJ databases">
        <title>Genome sequencing of Paenibacillus sp. TI45-13ar, isolated from Korean traditional nuruk.</title>
        <authorList>
            <person name="Kim S.-J."/>
        </authorList>
    </citation>
    <scope>NUCLEOTIDE SEQUENCE [LARGE SCALE GENOMIC DNA]</scope>
    <source>
        <strain evidence="1 2">TI45-13ar</strain>
    </source>
</reference>
<proteinExistence type="predicted"/>
<comment type="caution">
    <text evidence="1">The sequence shown here is derived from an EMBL/GenBank/DDBJ whole genome shotgun (WGS) entry which is preliminary data.</text>
</comment>
<dbReference type="Proteomes" id="UP000094578">
    <property type="component" value="Unassembled WGS sequence"/>
</dbReference>
<dbReference type="RefSeq" id="WP_069326833.1">
    <property type="nucleotide sequence ID" value="NZ_MDER01000031.1"/>
</dbReference>
<evidence type="ECO:0000313" key="1">
    <source>
        <dbReference type="EMBL" id="ODP29411.1"/>
    </source>
</evidence>
<gene>
    <name evidence="1" type="ORF">PTI45_01420</name>
</gene>
<accession>A0A1E3L733</accession>
<keyword evidence="2" id="KW-1185">Reference proteome</keyword>
<dbReference type="EMBL" id="MDER01000031">
    <property type="protein sequence ID" value="ODP29411.1"/>
    <property type="molecule type" value="Genomic_DNA"/>
</dbReference>
<evidence type="ECO:0000313" key="2">
    <source>
        <dbReference type="Proteomes" id="UP000094578"/>
    </source>
</evidence>
<protein>
    <submittedName>
        <fullName evidence="1">Uncharacterized protein</fullName>
    </submittedName>
</protein>
<organism evidence="1 2">
    <name type="scientific">Paenibacillus nuruki</name>
    <dbReference type="NCBI Taxonomy" id="1886670"/>
    <lineage>
        <taxon>Bacteria</taxon>
        <taxon>Bacillati</taxon>
        <taxon>Bacillota</taxon>
        <taxon>Bacilli</taxon>
        <taxon>Bacillales</taxon>
        <taxon>Paenibacillaceae</taxon>
        <taxon>Paenibacillus</taxon>
    </lineage>
</organism>
<sequence>MWNRKKKNQPLHTPLSEQQLWERYFFERHSLDTLLKWSKRLKYFRYCRAYGGHVGDGDCLLIAIRIQSEEELHEVFEQLDLPMIGISPDSSSSTTAKWTYPQIEHPKHVIIAGVKAFIWMYPDRMKLSITNLEHPVEVTETSVVAAERLEPYLTPLVHLMIDPPQDDRYCFIAEDWR</sequence>